<evidence type="ECO:0000256" key="4">
    <source>
        <dbReference type="ARBA" id="ARBA00023186"/>
    </source>
</evidence>
<evidence type="ECO:0000256" key="7">
    <source>
        <dbReference type="SAM" id="MobiDB-lite"/>
    </source>
</evidence>
<evidence type="ECO:0000256" key="2">
    <source>
        <dbReference type="ARBA" id="ARBA00022764"/>
    </source>
</evidence>
<feature type="signal peptide" evidence="8">
    <location>
        <begin position="1"/>
        <end position="22"/>
    </location>
</feature>
<feature type="chain" id="PRO_5007919000" evidence="8">
    <location>
        <begin position="23"/>
        <end position="412"/>
    </location>
</feature>
<dbReference type="SUPFAM" id="SSF109998">
    <property type="entry name" value="Triger factor/SurA peptide-binding domain-like"/>
    <property type="match status" value="1"/>
</dbReference>
<name>I4C428_DESTA</name>
<dbReference type="Gene3D" id="1.10.4030.10">
    <property type="entry name" value="Porin chaperone SurA, peptide-binding domain"/>
    <property type="match status" value="1"/>
</dbReference>
<evidence type="ECO:0000313" key="11">
    <source>
        <dbReference type="Proteomes" id="UP000006055"/>
    </source>
</evidence>
<dbReference type="InterPro" id="IPR050280">
    <property type="entry name" value="OMP_Chaperone_SurA"/>
</dbReference>
<dbReference type="eggNOG" id="COG0760">
    <property type="taxonomic scope" value="Bacteria"/>
</dbReference>
<dbReference type="InterPro" id="IPR046357">
    <property type="entry name" value="PPIase_dom_sf"/>
</dbReference>
<gene>
    <name evidence="10" type="ordered locus">Desti_1608</name>
</gene>
<keyword evidence="5 6" id="KW-0413">Isomerase</keyword>
<evidence type="ECO:0000256" key="3">
    <source>
        <dbReference type="ARBA" id="ARBA00023110"/>
    </source>
</evidence>
<accession>I4C428</accession>
<organism evidence="10 11">
    <name type="scientific">Desulfomonile tiedjei (strain ATCC 49306 / DSM 6799 / DCB-1)</name>
    <dbReference type="NCBI Taxonomy" id="706587"/>
    <lineage>
        <taxon>Bacteria</taxon>
        <taxon>Pseudomonadati</taxon>
        <taxon>Thermodesulfobacteriota</taxon>
        <taxon>Desulfomonilia</taxon>
        <taxon>Desulfomonilales</taxon>
        <taxon>Desulfomonilaceae</taxon>
        <taxon>Desulfomonile</taxon>
    </lineage>
</organism>
<dbReference type="Pfam" id="PF09312">
    <property type="entry name" value="SurA_N"/>
    <property type="match status" value="1"/>
</dbReference>
<evidence type="ECO:0000256" key="8">
    <source>
        <dbReference type="SAM" id="SignalP"/>
    </source>
</evidence>
<dbReference type="PANTHER" id="PTHR47637">
    <property type="entry name" value="CHAPERONE SURA"/>
    <property type="match status" value="1"/>
</dbReference>
<evidence type="ECO:0000256" key="5">
    <source>
        <dbReference type="ARBA" id="ARBA00023235"/>
    </source>
</evidence>
<protein>
    <submittedName>
        <fullName evidence="10">Parvulin-like peptidyl-prolyl isomerase</fullName>
    </submittedName>
</protein>
<dbReference type="Gene3D" id="3.10.50.40">
    <property type="match status" value="1"/>
</dbReference>
<dbReference type="PANTHER" id="PTHR47637:SF1">
    <property type="entry name" value="CHAPERONE SURA"/>
    <property type="match status" value="1"/>
</dbReference>
<keyword evidence="2" id="KW-0574">Periplasm</keyword>
<dbReference type="KEGG" id="dti:Desti_1608"/>
<dbReference type="HOGENOM" id="CLU_666878_0_0_7"/>
<dbReference type="OrthoDB" id="14196at2"/>
<dbReference type="AlphaFoldDB" id="I4C428"/>
<dbReference type="PROSITE" id="PS50198">
    <property type="entry name" value="PPIC_PPIASE_2"/>
    <property type="match status" value="1"/>
</dbReference>
<dbReference type="SUPFAM" id="SSF54534">
    <property type="entry name" value="FKBP-like"/>
    <property type="match status" value="1"/>
</dbReference>
<dbReference type="Pfam" id="PF00639">
    <property type="entry name" value="Rotamase"/>
    <property type="match status" value="1"/>
</dbReference>
<feature type="compositionally biased region" description="Basic and acidic residues" evidence="7">
    <location>
        <begin position="334"/>
        <end position="361"/>
    </location>
</feature>
<dbReference type="GO" id="GO:0003755">
    <property type="term" value="F:peptidyl-prolyl cis-trans isomerase activity"/>
    <property type="evidence" value="ECO:0007669"/>
    <property type="project" value="UniProtKB-KW"/>
</dbReference>
<dbReference type="InterPro" id="IPR027304">
    <property type="entry name" value="Trigger_fact/SurA_dom_sf"/>
</dbReference>
<reference evidence="11" key="1">
    <citation type="submission" date="2012-06" db="EMBL/GenBank/DDBJ databases">
        <title>Complete sequence of chromosome of Desulfomonile tiedjei DSM 6799.</title>
        <authorList>
            <person name="Lucas S."/>
            <person name="Copeland A."/>
            <person name="Lapidus A."/>
            <person name="Glavina del Rio T."/>
            <person name="Dalin E."/>
            <person name="Tice H."/>
            <person name="Bruce D."/>
            <person name="Goodwin L."/>
            <person name="Pitluck S."/>
            <person name="Peters L."/>
            <person name="Ovchinnikova G."/>
            <person name="Zeytun A."/>
            <person name="Lu M."/>
            <person name="Kyrpides N."/>
            <person name="Mavromatis K."/>
            <person name="Ivanova N."/>
            <person name="Brettin T."/>
            <person name="Detter J.C."/>
            <person name="Han C."/>
            <person name="Larimer F."/>
            <person name="Land M."/>
            <person name="Hauser L."/>
            <person name="Markowitz V."/>
            <person name="Cheng J.-F."/>
            <person name="Hugenholtz P."/>
            <person name="Woyke T."/>
            <person name="Wu D."/>
            <person name="Spring S."/>
            <person name="Schroeder M."/>
            <person name="Brambilla E."/>
            <person name="Klenk H.-P."/>
            <person name="Eisen J.A."/>
        </authorList>
    </citation>
    <scope>NUCLEOTIDE SEQUENCE [LARGE SCALE GENOMIC DNA]</scope>
    <source>
        <strain evidence="11">ATCC 49306 / DSM 6799 / DCB-1</strain>
    </source>
</reference>
<keyword evidence="3 6" id="KW-0697">Rotamase</keyword>
<dbReference type="Proteomes" id="UP000006055">
    <property type="component" value="Chromosome"/>
</dbReference>
<evidence type="ECO:0000313" key="10">
    <source>
        <dbReference type="EMBL" id="AFM24319.1"/>
    </source>
</evidence>
<dbReference type="InterPro" id="IPR000297">
    <property type="entry name" value="PPIase_PpiC"/>
</dbReference>
<keyword evidence="4" id="KW-0143">Chaperone</keyword>
<feature type="domain" description="PpiC" evidence="9">
    <location>
        <begin position="207"/>
        <end position="308"/>
    </location>
</feature>
<keyword evidence="11" id="KW-1185">Reference proteome</keyword>
<keyword evidence="1 8" id="KW-0732">Signal</keyword>
<feature type="region of interest" description="Disordered" evidence="7">
    <location>
        <begin position="334"/>
        <end position="368"/>
    </location>
</feature>
<dbReference type="EMBL" id="CP003360">
    <property type="protein sequence ID" value="AFM24319.1"/>
    <property type="molecule type" value="Genomic_DNA"/>
</dbReference>
<evidence type="ECO:0000256" key="6">
    <source>
        <dbReference type="PROSITE-ProRule" id="PRU00278"/>
    </source>
</evidence>
<sequence>MKRALFFLLGCFLIFSLTKISAATEIGSDRVAAVVNGEVILESDVKKHKQPLMRSFLSLPLGVVPPGKWPTEREILEELIIIHLLEQEAKKKGLKIEDRILDASLESIRKRNNLSEDQFVLHLSGIGMSYPEYRKLMRRQLTLNRLISAEVAQKVPLSEEDAQQFFKNHKGEIDDLHNKLIESMTPARPQTEAKQPEIPKTREIYVGGQVRLRQITLKLPPGHKRADMERAMAQAREIYKEAMTGADFAQLAKRYSKDHLASSGGDLGFMDTKNMVPALQKMLQRFKDGDLIPPLTSPDAVVIFYIADSKNRVKKVENIPEKERKQLEEQLNKQRENVKKKNTPDTAEKPDEKEEEVKGNEKSLGILTPEEEKEYRKVRRKVIELIRTEKIQARMKEWLDELRKNSIIEVKI</sequence>
<evidence type="ECO:0000256" key="1">
    <source>
        <dbReference type="ARBA" id="ARBA00022729"/>
    </source>
</evidence>
<dbReference type="InterPro" id="IPR015391">
    <property type="entry name" value="SurA_N"/>
</dbReference>
<dbReference type="STRING" id="706587.Desti_1608"/>
<proteinExistence type="predicted"/>
<evidence type="ECO:0000259" key="9">
    <source>
        <dbReference type="PROSITE" id="PS50198"/>
    </source>
</evidence>